<comment type="caution">
    <text evidence="1">The sequence shown here is derived from an EMBL/GenBank/DDBJ whole genome shotgun (WGS) entry which is preliminary data.</text>
</comment>
<keyword evidence="2" id="KW-1185">Reference proteome</keyword>
<accession>A0A8J5VBJ2</accession>
<name>A0A8J5VBJ2_ZIZPA</name>
<proteinExistence type="predicted"/>
<dbReference type="AlphaFoldDB" id="A0A8J5VBJ2"/>
<reference evidence="1" key="2">
    <citation type="submission" date="2021-02" db="EMBL/GenBank/DDBJ databases">
        <authorList>
            <person name="Kimball J.A."/>
            <person name="Haas M.W."/>
            <person name="Macchietto M."/>
            <person name="Kono T."/>
            <person name="Duquette J."/>
            <person name="Shao M."/>
        </authorList>
    </citation>
    <scope>NUCLEOTIDE SEQUENCE</scope>
    <source>
        <tissue evidence="1">Fresh leaf tissue</tissue>
    </source>
</reference>
<organism evidence="1 2">
    <name type="scientific">Zizania palustris</name>
    <name type="common">Northern wild rice</name>
    <dbReference type="NCBI Taxonomy" id="103762"/>
    <lineage>
        <taxon>Eukaryota</taxon>
        <taxon>Viridiplantae</taxon>
        <taxon>Streptophyta</taxon>
        <taxon>Embryophyta</taxon>
        <taxon>Tracheophyta</taxon>
        <taxon>Spermatophyta</taxon>
        <taxon>Magnoliopsida</taxon>
        <taxon>Liliopsida</taxon>
        <taxon>Poales</taxon>
        <taxon>Poaceae</taxon>
        <taxon>BOP clade</taxon>
        <taxon>Oryzoideae</taxon>
        <taxon>Oryzeae</taxon>
        <taxon>Zizaniinae</taxon>
        <taxon>Zizania</taxon>
    </lineage>
</organism>
<sequence length="164" mass="18074">MYTPLPPTHAAIASRILLRTPLLPTHTSSLLRTLLGSYCACHEWPSSLVLTATCHLALFTFSELLSLPTLSKLTGTRYATSVNVLHLFAYGTLKDYRKLFSSTKIVLICQSIKDHFENFLEESVSSVWVALLDLGRMNGRRFSSEAAELVGDRGGLRTGLTCAL</sequence>
<protein>
    <submittedName>
        <fullName evidence="1">Uncharacterized protein</fullName>
    </submittedName>
</protein>
<reference evidence="1" key="1">
    <citation type="journal article" date="2021" name="bioRxiv">
        <title>Whole Genome Assembly and Annotation of Northern Wild Rice, Zizania palustris L., Supports a Whole Genome Duplication in the Zizania Genus.</title>
        <authorList>
            <person name="Haas M."/>
            <person name="Kono T."/>
            <person name="Macchietto M."/>
            <person name="Millas R."/>
            <person name="McGilp L."/>
            <person name="Shao M."/>
            <person name="Duquette J."/>
            <person name="Hirsch C.N."/>
            <person name="Kimball J."/>
        </authorList>
    </citation>
    <scope>NUCLEOTIDE SEQUENCE</scope>
    <source>
        <tissue evidence="1">Fresh leaf tissue</tissue>
    </source>
</reference>
<dbReference type="Proteomes" id="UP000729402">
    <property type="component" value="Unassembled WGS sequence"/>
</dbReference>
<evidence type="ECO:0000313" key="2">
    <source>
        <dbReference type="Proteomes" id="UP000729402"/>
    </source>
</evidence>
<dbReference type="OrthoDB" id="10265275at2759"/>
<evidence type="ECO:0000313" key="1">
    <source>
        <dbReference type="EMBL" id="KAG8059355.1"/>
    </source>
</evidence>
<dbReference type="EMBL" id="JAAALK010000287">
    <property type="protein sequence ID" value="KAG8059355.1"/>
    <property type="molecule type" value="Genomic_DNA"/>
</dbReference>
<gene>
    <name evidence="1" type="ORF">GUJ93_ZPchr0002g26308</name>
</gene>